<dbReference type="PANTHER" id="PTHR45453:SF1">
    <property type="entry name" value="PHOSPHATE REGULON SENSOR PROTEIN PHOR"/>
    <property type="match status" value="1"/>
</dbReference>
<dbReference type="InterPro" id="IPR000014">
    <property type="entry name" value="PAS"/>
</dbReference>
<dbReference type="GO" id="GO:0005524">
    <property type="term" value="F:ATP binding"/>
    <property type="evidence" value="ECO:0007669"/>
    <property type="project" value="UniProtKB-KW"/>
</dbReference>
<keyword evidence="16" id="KW-0472">Membrane</keyword>
<dbReference type="SMART" id="SM00387">
    <property type="entry name" value="HATPase_c"/>
    <property type="match status" value="1"/>
</dbReference>
<dbReference type="InterPro" id="IPR036890">
    <property type="entry name" value="HATPase_C_sf"/>
</dbReference>
<keyword evidence="6" id="KW-1003">Cell membrane</keyword>
<comment type="catalytic activity">
    <reaction evidence="1">
        <text>ATP + protein L-histidine = ADP + protein N-phospho-L-histidine.</text>
        <dbReference type="EC" id="2.7.13.3"/>
    </reaction>
</comment>
<keyword evidence="13" id="KW-0067">ATP-binding</keyword>
<evidence type="ECO:0000256" key="6">
    <source>
        <dbReference type="ARBA" id="ARBA00022475"/>
    </source>
</evidence>
<keyword evidence="9" id="KW-0808">Transferase</keyword>
<keyword evidence="10" id="KW-0812">Transmembrane</keyword>
<keyword evidence="7" id="KW-0597">Phosphoprotein</keyword>
<dbReference type="PROSITE" id="PS50109">
    <property type="entry name" value="HIS_KIN"/>
    <property type="match status" value="1"/>
</dbReference>
<dbReference type="InterPro" id="IPR050351">
    <property type="entry name" value="BphY/WalK/GraS-like"/>
</dbReference>
<evidence type="ECO:0000313" key="20">
    <source>
        <dbReference type="Proteomes" id="UP000515240"/>
    </source>
</evidence>
<gene>
    <name evidence="19" type="primary">phoR</name>
    <name evidence="19" type="ORF">HS961_16270</name>
</gene>
<comment type="function">
    <text evidence="17">Member of the two-component regulatory system PhoR/PhoB involved in the phosphate regulon genes expression. PhoR may function as a membrane-associated protein kinase that phosphorylates PhoB in response to environmental signals.</text>
</comment>
<dbReference type="EMBL" id="CP058554">
    <property type="protein sequence ID" value="QMV74263.1"/>
    <property type="molecule type" value="Genomic_DNA"/>
</dbReference>
<evidence type="ECO:0000256" key="9">
    <source>
        <dbReference type="ARBA" id="ARBA00022679"/>
    </source>
</evidence>
<evidence type="ECO:0000256" key="15">
    <source>
        <dbReference type="ARBA" id="ARBA00023012"/>
    </source>
</evidence>
<evidence type="ECO:0000313" key="19">
    <source>
        <dbReference type="EMBL" id="QMV74263.1"/>
    </source>
</evidence>
<feature type="domain" description="Histidine kinase" evidence="18">
    <location>
        <begin position="212"/>
        <end position="439"/>
    </location>
</feature>
<comment type="subcellular location">
    <subcellularLocation>
        <location evidence="2">Cell inner membrane</location>
        <topology evidence="2">Multi-pass membrane protein</topology>
    </subcellularLocation>
</comment>
<dbReference type="Pfam" id="PF02518">
    <property type="entry name" value="HATPase_c"/>
    <property type="match status" value="1"/>
</dbReference>
<dbReference type="NCBIfam" id="TIGR02966">
    <property type="entry name" value="phoR_proteo"/>
    <property type="match status" value="1"/>
</dbReference>
<evidence type="ECO:0000256" key="2">
    <source>
        <dbReference type="ARBA" id="ARBA00004429"/>
    </source>
</evidence>
<dbReference type="InterPro" id="IPR005467">
    <property type="entry name" value="His_kinase_dom"/>
</dbReference>
<evidence type="ECO:0000256" key="11">
    <source>
        <dbReference type="ARBA" id="ARBA00022741"/>
    </source>
</evidence>
<keyword evidence="12 19" id="KW-0418">Kinase</keyword>
<dbReference type="InterPro" id="IPR036097">
    <property type="entry name" value="HisK_dim/P_sf"/>
</dbReference>
<evidence type="ECO:0000256" key="12">
    <source>
        <dbReference type="ARBA" id="ARBA00022777"/>
    </source>
</evidence>
<dbReference type="PANTHER" id="PTHR45453">
    <property type="entry name" value="PHOSPHATE REGULON SENSOR PROTEIN PHOR"/>
    <property type="match status" value="1"/>
</dbReference>
<dbReference type="RefSeq" id="WP_182323755.1">
    <property type="nucleotide sequence ID" value="NZ_CP058554.1"/>
</dbReference>
<dbReference type="Pfam" id="PF13188">
    <property type="entry name" value="PAS_8"/>
    <property type="match status" value="1"/>
</dbReference>
<evidence type="ECO:0000256" key="16">
    <source>
        <dbReference type="ARBA" id="ARBA00023136"/>
    </source>
</evidence>
<dbReference type="GO" id="GO:0005886">
    <property type="term" value="C:plasma membrane"/>
    <property type="evidence" value="ECO:0007669"/>
    <property type="project" value="UniProtKB-SubCell"/>
</dbReference>
<dbReference type="Proteomes" id="UP000515240">
    <property type="component" value="Chromosome"/>
</dbReference>
<name>A0A7G5EJT8_9BURK</name>
<dbReference type="GO" id="GO:0006817">
    <property type="term" value="P:phosphate ion transport"/>
    <property type="evidence" value="ECO:0007669"/>
    <property type="project" value="UniProtKB-KW"/>
</dbReference>
<dbReference type="Pfam" id="PF00512">
    <property type="entry name" value="HisKA"/>
    <property type="match status" value="1"/>
</dbReference>
<evidence type="ECO:0000256" key="14">
    <source>
        <dbReference type="ARBA" id="ARBA00022989"/>
    </source>
</evidence>
<dbReference type="FunFam" id="1.10.287.130:FF:000001">
    <property type="entry name" value="Two-component sensor histidine kinase"/>
    <property type="match status" value="1"/>
</dbReference>
<dbReference type="InterPro" id="IPR021766">
    <property type="entry name" value="PhoR_N"/>
</dbReference>
<keyword evidence="20" id="KW-1185">Reference proteome</keyword>
<evidence type="ECO:0000256" key="10">
    <source>
        <dbReference type="ARBA" id="ARBA00022692"/>
    </source>
</evidence>
<evidence type="ECO:0000256" key="4">
    <source>
        <dbReference type="ARBA" id="ARBA00019665"/>
    </source>
</evidence>
<dbReference type="SUPFAM" id="SSF47384">
    <property type="entry name" value="Homodimeric domain of signal transducing histidine kinase"/>
    <property type="match status" value="1"/>
</dbReference>
<keyword evidence="5" id="KW-0813">Transport</keyword>
<protein>
    <recommendedName>
        <fullName evidence="4">Phosphate regulon sensor protein PhoR</fullName>
        <ecNumber evidence="3">2.7.13.3</ecNumber>
    </recommendedName>
</protein>
<dbReference type="InterPro" id="IPR035965">
    <property type="entry name" value="PAS-like_dom_sf"/>
</dbReference>
<evidence type="ECO:0000256" key="7">
    <source>
        <dbReference type="ARBA" id="ARBA00022553"/>
    </source>
</evidence>
<keyword evidence="11" id="KW-0547">Nucleotide-binding</keyword>
<dbReference type="EC" id="2.7.13.3" evidence="3"/>
<dbReference type="SUPFAM" id="SSF55874">
    <property type="entry name" value="ATPase domain of HSP90 chaperone/DNA topoisomerase II/histidine kinase"/>
    <property type="match status" value="1"/>
</dbReference>
<evidence type="ECO:0000256" key="13">
    <source>
        <dbReference type="ARBA" id="ARBA00022840"/>
    </source>
</evidence>
<dbReference type="InterPro" id="IPR014310">
    <property type="entry name" value="Sig_transdc_His_kinase_PhoR"/>
</dbReference>
<evidence type="ECO:0000259" key="18">
    <source>
        <dbReference type="PROSITE" id="PS50109"/>
    </source>
</evidence>
<organism evidence="19 20">
    <name type="scientific">Comamonas piscis</name>
    <dbReference type="NCBI Taxonomy" id="1562974"/>
    <lineage>
        <taxon>Bacteria</taxon>
        <taxon>Pseudomonadati</taxon>
        <taxon>Pseudomonadota</taxon>
        <taxon>Betaproteobacteria</taxon>
        <taxon>Burkholderiales</taxon>
        <taxon>Comamonadaceae</taxon>
        <taxon>Comamonas</taxon>
    </lineage>
</organism>
<evidence type="ECO:0000256" key="3">
    <source>
        <dbReference type="ARBA" id="ARBA00012438"/>
    </source>
</evidence>
<dbReference type="PRINTS" id="PR00344">
    <property type="entry name" value="BCTRLSENSOR"/>
</dbReference>
<evidence type="ECO:0000256" key="1">
    <source>
        <dbReference type="ARBA" id="ARBA00000085"/>
    </source>
</evidence>
<dbReference type="InterPro" id="IPR003594">
    <property type="entry name" value="HATPase_dom"/>
</dbReference>
<sequence length="449" mass="49924">MLFRIVSFLVFQALGATLGWWLAQLPGALMAAVIGAWCWFVTDLWRGNKVVVWLRHGDADSAPQLLGMWGEAADRARRLVRQLQKNEAQSDDRLHQVLTAIQASPNGVVLLDEHSHIEWCNQTACDHFGFNLERDHMQVITNLVRAPEFIGYFNANNFSKDVVMASPVMRAASPMRMSVQMFPYGGNRKLLLSRDVTSLEQADAMRRDFVANVSHEIRTPLTVLTGFIETLQTLPLSAEERTQYLGLMSNQAHRMQGLVVDLLTLSRLEGNPPPSLNEWVSVGSLLRRCEEDAHGLARMIAKEGDKPLQLFFPEAEADADRYELAGAGNELQSALSNLVNNAVRYTPGGGEIRVQFGRQPDGSGRISVTDTGPGIAPEHIPRLTERFYRLDRSRSRDTGGTGLGLAIVKHVLQRHGAQLQIRSTIGKGSEFSVVFPPSRVRKQLAEELV</sequence>
<reference evidence="19 20" key="1">
    <citation type="journal article" date="2020" name="G3 (Bethesda)">
        <title>CeMbio - The Caenorhabditis elegans Microbiome Resource.</title>
        <authorList>
            <person name="Dirksen P."/>
            <person name="Assie A."/>
            <person name="Zimmermann J."/>
            <person name="Zhang F."/>
            <person name="Tietje A.M."/>
            <person name="Marsh S.A."/>
            <person name="Felix M.A."/>
            <person name="Shapira M."/>
            <person name="Kaleta C."/>
            <person name="Schulenburg H."/>
            <person name="Samuel B."/>
        </authorList>
    </citation>
    <scope>NUCLEOTIDE SEQUENCE [LARGE SCALE GENOMIC DNA]</scope>
    <source>
        <strain evidence="19 20">BIGb0172</strain>
    </source>
</reference>
<dbReference type="Gene3D" id="3.30.565.10">
    <property type="entry name" value="Histidine kinase-like ATPase, C-terminal domain"/>
    <property type="match status" value="1"/>
</dbReference>
<dbReference type="AlphaFoldDB" id="A0A7G5EJT8"/>
<dbReference type="FunFam" id="3.30.565.10:FF:000006">
    <property type="entry name" value="Sensor histidine kinase WalK"/>
    <property type="match status" value="1"/>
</dbReference>
<dbReference type="SMART" id="SM00388">
    <property type="entry name" value="HisKA"/>
    <property type="match status" value="1"/>
</dbReference>
<keyword evidence="15" id="KW-0902">Two-component regulatory system</keyword>
<evidence type="ECO:0000256" key="5">
    <source>
        <dbReference type="ARBA" id="ARBA00022448"/>
    </source>
</evidence>
<dbReference type="GO" id="GO:0004721">
    <property type="term" value="F:phosphoprotein phosphatase activity"/>
    <property type="evidence" value="ECO:0007669"/>
    <property type="project" value="InterPro"/>
</dbReference>
<keyword evidence="8" id="KW-0592">Phosphate transport</keyword>
<dbReference type="Pfam" id="PF11808">
    <property type="entry name" value="PhoR"/>
    <property type="match status" value="1"/>
</dbReference>
<dbReference type="SUPFAM" id="SSF55785">
    <property type="entry name" value="PYP-like sensor domain (PAS domain)"/>
    <property type="match status" value="1"/>
</dbReference>
<dbReference type="CDD" id="cd00082">
    <property type="entry name" value="HisKA"/>
    <property type="match status" value="1"/>
</dbReference>
<dbReference type="Gene3D" id="1.10.287.130">
    <property type="match status" value="1"/>
</dbReference>
<dbReference type="KEGG" id="cpis:HS961_16270"/>
<evidence type="ECO:0000256" key="17">
    <source>
        <dbReference type="ARBA" id="ARBA00025207"/>
    </source>
</evidence>
<dbReference type="InterPro" id="IPR003661">
    <property type="entry name" value="HisK_dim/P_dom"/>
</dbReference>
<dbReference type="GO" id="GO:0000155">
    <property type="term" value="F:phosphorelay sensor kinase activity"/>
    <property type="evidence" value="ECO:0007669"/>
    <property type="project" value="InterPro"/>
</dbReference>
<dbReference type="GO" id="GO:0016036">
    <property type="term" value="P:cellular response to phosphate starvation"/>
    <property type="evidence" value="ECO:0007669"/>
    <property type="project" value="TreeGrafter"/>
</dbReference>
<accession>A0A7G5EJT8</accession>
<keyword evidence="14" id="KW-1133">Transmembrane helix</keyword>
<dbReference type="InterPro" id="IPR004358">
    <property type="entry name" value="Sig_transdc_His_kin-like_C"/>
</dbReference>
<evidence type="ECO:0000256" key="8">
    <source>
        <dbReference type="ARBA" id="ARBA00022592"/>
    </source>
</evidence>
<proteinExistence type="predicted"/>